<protein>
    <submittedName>
        <fullName evidence="1">Heat shock protein GrpE</fullName>
    </submittedName>
</protein>
<sequence>MLITTIKNNISLHDRTGRLESLPFFSGGIRGLHDRTGRLETFFSYAIL</sequence>
<proteinExistence type="predicted"/>
<accession>A0A7Z0UZ66</accession>
<evidence type="ECO:0000313" key="2">
    <source>
        <dbReference type="Proteomes" id="UP000078446"/>
    </source>
</evidence>
<reference evidence="1 2" key="1">
    <citation type="journal article" date="2016" name="Genome Biol. Evol.">
        <title>Comparative Genomic Analyses of the Moraxella catarrhalis Serosensitive and Seroresistant Lineages Demonstrate Their Independent Evolution.</title>
        <authorList>
            <person name="Earl J.P."/>
            <person name="de Vries S.P."/>
            <person name="Ahmed A."/>
            <person name="Powell E."/>
            <person name="Schultz M.P."/>
            <person name="Hermans P.W."/>
            <person name="Hill D.J."/>
            <person name="Zhou Z."/>
            <person name="Constantinidou C.I."/>
            <person name="Hu F.Z."/>
            <person name="Bootsma H.J."/>
            <person name="Ehrlich G.D."/>
        </authorList>
    </citation>
    <scope>NUCLEOTIDE SEQUENCE [LARGE SCALE GENOMIC DNA]</scope>
    <source>
        <strain evidence="1 2">Z7574</strain>
    </source>
</reference>
<name>A0A7Z0UZ66_MORCA</name>
<keyword evidence="1" id="KW-0346">Stress response</keyword>
<gene>
    <name evidence="1" type="ORF">AO382_0843</name>
</gene>
<dbReference type="Proteomes" id="UP000078446">
    <property type="component" value="Unassembled WGS sequence"/>
</dbReference>
<comment type="caution">
    <text evidence="1">The sequence shown here is derived from an EMBL/GenBank/DDBJ whole genome shotgun (WGS) entry which is preliminary data.</text>
</comment>
<dbReference type="AlphaFoldDB" id="A0A7Z0UZ66"/>
<evidence type="ECO:0000313" key="1">
    <source>
        <dbReference type="EMBL" id="OAV01347.1"/>
    </source>
</evidence>
<dbReference type="EMBL" id="LXHE01000006">
    <property type="protein sequence ID" value="OAV01347.1"/>
    <property type="molecule type" value="Genomic_DNA"/>
</dbReference>
<organism evidence="1 2">
    <name type="scientific">Moraxella catarrhalis</name>
    <name type="common">Branhamella catarrhalis</name>
    <dbReference type="NCBI Taxonomy" id="480"/>
    <lineage>
        <taxon>Bacteria</taxon>
        <taxon>Pseudomonadati</taxon>
        <taxon>Pseudomonadota</taxon>
        <taxon>Gammaproteobacteria</taxon>
        <taxon>Moraxellales</taxon>
        <taxon>Moraxellaceae</taxon>
        <taxon>Moraxella</taxon>
    </lineage>
</organism>